<feature type="binding site" evidence="5">
    <location>
        <position position="106"/>
    </location>
    <ligand>
        <name>substrate</name>
    </ligand>
</feature>
<feature type="active site" description="Proton donor" evidence="4">
    <location>
        <position position="49"/>
    </location>
</feature>
<feature type="domain" description="NADP-dependent oxidoreductase" evidence="7">
    <location>
        <begin position="24"/>
        <end position="257"/>
    </location>
</feature>
<evidence type="ECO:0000313" key="9">
    <source>
        <dbReference type="Proteomes" id="UP000184032"/>
    </source>
</evidence>
<comment type="similarity">
    <text evidence="1">Belongs to the aldo/keto reductase family.</text>
</comment>
<gene>
    <name evidence="8" type="ORF">SAMN02745245_00719</name>
</gene>
<dbReference type="PRINTS" id="PR00069">
    <property type="entry name" value="ALDKETRDTASE"/>
</dbReference>
<dbReference type="PANTHER" id="PTHR43827:SF3">
    <property type="entry name" value="NADP-DEPENDENT OXIDOREDUCTASE DOMAIN-CONTAINING PROTEIN"/>
    <property type="match status" value="1"/>
</dbReference>
<dbReference type="PIRSF" id="PIRSF000097">
    <property type="entry name" value="AKR"/>
    <property type="match status" value="1"/>
</dbReference>
<dbReference type="GO" id="GO:0016616">
    <property type="term" value="F:oxidoreductase activity, acting on the CH-OH group of donors, NAD or NADP as acceptor"/>
    <property type="evidence" value="ECO:0007669"/>
    <property type="project" value="UniProtKB-ARBA"/>
</dbReference>
<dbReference type="Gene3D" id="3.20.20.100">
    <property type="entry name" value="NADP-dependent oxidoreductase domain"/>
    <property type="match status" value="1"/>
</dbReference>
<reference evidence="9" key="1">
    <citation type="submission" date="2016-11" db="EMBL/GenBank/DDBJ databases">
        <authorList>
            <person name="Varghese N."/>
            <person name="Submissions S."/>
        </authorList>
    </citation>
    <scope>NUCLEOTIDE SEQUENCE [LARGE SCALE GENOMIC DNA]</scope>
    <source>
        <strain evidence="9">DSM 21120</strain>
    </source>
</reference>
<dbReference type="SUPFAM" id="SSF51430">
    <property type="entry name" value="NAD(P)-linked oxidoreductase"/>
    <property type="match status" value="1"/>
</dbReference>
<keyword evidence="2" id="KW-0521">NADP</keyword>
<feature type="site" description="Lowers pKa of active site Tyr" evidence="6">
    <location>
        <position position="73"/>
    </location>
</feature>
<accession>A0A1M5QRZ0</accession>
<evidence type="ECO:0000256" key="4">
    <source>
        <dbReference type="PIRSR" id="PIRSR000097-1"/>
    </source>
</evidence>
<evidence type="ECO:0000256" key="6">
    <source>
        <dbReference type="PIRSR" id="PIRSR000097-3"/>
    </source>
</evidence>
<keyword evidence="9" id="KW-1185">Reference proteome</keyword>
<organism evidence="8 9">
    <name type="scientific">Anaerosphaera aminiphila DSM 21120</name>
    <dbReference type="NCBI Taxonomy" id="1120995"/>
    <lineage>
        <taxon>Bacteria</taxon>
        <taxon>Bacillati</taxon>
        <taxon>Bacillota</taxon>
        <taxon>Tissierellia</taxon>
        <taxon>Tissierellales</taxon>
        <taxon>Peptoniphilaceae</taxon>
        <taxon>Anaerosphaera</taxon>
    </lineage>
</organism>
<dbReference type="STRING" id="1120995.SAMN02745245_00719"/>
<protein>
    <submittedName>
        <fullName evidence="8">Aldo/keto reductase</fullName>
    </submittedName>
</protein>
<dbReference type="AlphaFoldDB" id="A0A1M5QRZ0"/>
<evidence type="ECO:0000256" key="2">
    <source>
        <dbReference type="ARBA" id="ARBA00022857"/>
    </source>
</evidence>
<evidence type="ECO:0000259" key="7">
    <source>
        <dbReference type="Pfam" id="PF00248"/>
    </source>
</evidence>
<evidence type="ECO:0000256" key="1">
    <source>
        <dbReference type="ARBA" id="ARBA00007905"/>
    </source>
</evidence>
<dbReference type="Pfam" id="PF00248">
    <property type="entry name" value="Aldo_ket_red"/>
    <property type="match status" value="1"/>
</dbReference>
<sequence>MKYFKLNNGNEIPGIGFGCYTITDENVLRDVLIECKKCNYELIDTAYFYDNEDLIGKVLKEENLEDAFQIATKVWPIDFGAENTKKSIERSLKSLNRDYIDIMYLHWPGKDMEESWKVLEDYYEQGVLKNIAVCNFYENHMEYLLKNANVVPQIDQIELHPLLQKNELLDYLKSKDIQPLAWSPIAKADKELFDSEIMIELSKKYNKSIAQIILAWHIARGTVAIPRTSKVSRVSENIDVFDFELTDEDMDKIKTLDINKHTSNSPENEKWLKEIRYGK</sequence>
<evidence type="ECO:0000256" key="3">
    <source>
        <dbReference type="ARBA" id="ARBA00023002"/>
    </source>
</evidence>
<dbReference type="CDD" id="cd19071">
    <property type="entry name" value="AKR_AKR1-5-like"/>
    <property type="match status" value="1"/>
</dbReference>
<dbReference type="EMBL" id="FQXI01000003">
    <property type="protein sequence ID" value="SHH16877.1"/>
    <property type="molecule type" value="Genomic_DNA"/>
</dbReference>
<proteinExistence type="inferred from homology"/>
<dbReference type="InterPro" id="IPR023210">
    <property type="entry name" value="NADP_OxRdtase_dom"/>
</dbReference>
<dbReference type="OrthoDB" id="9804790at2"/>
<dbReference type="Proteomes" id="UP000184032">
    <property type="component" value="Unassembled WGS sequence"/>
</dbReference>
<dbReference type="FunFam" id="3.20.20.100:FF:000002">
    <property type="entry name" value="2,5-diketo-D-gluconic acid reductase A"/>
    <property type="match status" value="1"/>
</dbReference>
<dbReference type="PANTHER" id="PTHR43827">
    <property type="entry name" value="2,5-DIKETO-D-GLUCONIC ACID REDUCTASE"/>
    <property type="match status" value="1"/>
</dbReference>
<dbReference type="RefSeq" id="WP_073183842.1">
    <property type="nucleotide sequence ID" value="NZ_FQXI01000003.1"/>
</dbReference>
<dbReference type="InterPro" id="IPR036812">
    <property type="entry name" value="NAD(P)_OxRdtase_dom_sf"/>
</dbReference>
<keyword evidence="3" id="KW-0560">Oxidoreductase</keyword>
<name>A0A1M5QRZ0_9FIRM</name>
<evidence type="ECO:0000256" key="5">
    <source>
        <dbReference type="PIRSR" id="PIRSR000097-2"/>
    </source>
</evidence>
<evidence type="ECO:0000313" key="8">
    <source>
        <dbReference type="EMBL" id="SHH16877.1"/>
    </source>
</evidence>
<dbReference type="InterPro" id="IPR020471">
    <property type="entry name" value="AKR"/>
</dbReference>